<accession>A0A7W7FRW8</accession>
<keyword evidence="2" id="KW-1185">Reference proteome</keyword>
<dbReference type="AlphaFoldDB" id="A0A7W7FRW8"/>
<dbReference type="Proteomes" id="UP000533598">
    <property type="component" value="Unassembled WGS sequence"/>
</dbReference>
<evidence type="ECO:0000313" key="2">
    <source>
        <dbReference type="Proteomes" id="UP000533598"/>
    </source>
</evidence>
<gene>
    <name evidence="1" type="ORF">HNR67_001468</name>
</gene>
<comment type="caution">
    <text evidence="1">The sequence shown here is derived from an EMBL/GenBank/DDBJ whole genome shotgun (WGS) entry which is preliminary data.</text>
</comment>
<reference evidence="1 2" key="1">
    <citation type="submission" date="2020-08" db="EMBL/GenBank/DDBJ databases">
        <title>Sequencing the genomes of 1000 actinobacteria strains.</title>
        <authorList>
            <person name="Klenk H.-P."/>
        </authorList>
    </citation>
    <scope>NUCLEOTIDE SEQUENCE [LARGE SCALE GENOMIC DNA]</scope>
    <source>
        <strain evidence="1 2">DSM 44230</strain>
    </source>
</reference>
<dbReference type="RefSeq" id="WP_185001331.1">
    <property type="nucleotide sequence ID" value="NZ_BAAAUI010000006.1"/>
</dbReference>
<protein>
    <submittedName>
        <fullName evidence="1">Uncharacterized protein</fullName>
    </submittedName>
</protein>
<evidence type="ECO:0000313" key="1">
    <source>
        <dbReference type="EMBL" id="MBB4675350.1"/>
    </source>
</evidence>
<dbReference type="EMBL" id="JACHMH010000001">
    <property type="protein sequence ID" value="MBB4675350.1"/>
    <property type="molecule type" value="Genomic_DNA"/>
</dbReference>
<proteinExistence type="predicted"/>
<name>A0A7W7FRW8_9PSEU</name>
<sequence length="46" mass="4945">MVYLLLLAVLAVVGFFGLVLLAWLLSHLPDLLGGFSGSECGGHRWC</sequence>
<organism evidence="1 2">
    <name type="scientific">Crossiella cryophila</name>
    <dbReference type="NCBI Taxonomy" id="43355"/>
    <lineage>
        <taxon>Bacteria</taxon>
        <taxon>Bacillati</taxon>
        <taxon>Actinomycetota</taxon>
        <taxon>Actinomycetes</taxon>
        <taxon>Pseudonocardiales</taxon>
        <taxon>Pseudonocardiaceae</taxon>
        <taxon>Crossiella</taxon>
    </lineage>
</organism>